<keyword evidence="7" id="KW-1185">Reference proteome</keyword>
<evidence type="ECO:0000259" key="4">
    <source>
        <dbReference type="Pfam" id="PF08669"/>
    </source>
</evidence>
<evidence type="ECO:0000313" key="6">
    <source>
        <dbReference type="EMBL" id="CCH68774.1"/>
    </source>
</evidence>
<dbReference type="Gene3D" id="3.30.9.10">
    <property type="entry name" value="D-Amino Acid Oxidase, subunit A, domain 2"/>
    <property type="match status" value="1"/>
</dbReference>
<dbReference type="Pfam" id="PF08669">
    <property type="entry name" value="GCV_T_C"/>
    <property type="match status" value="1"/>
</dbReference>
<protein>
    <submittedName>
        <fullName evidence="6">FAD dependent oxidoreductase</fullName>
    </submittedName>
</protein>
<reference evidence="6 7" key="1">
    <citation type="journal article" date="2013" name="ISME J.">
        <title>A metabolic model for members of the genus Tetrasphaera involved in enhanced biological phosphorus removal.</title>
        <authorList>
            <person name="Kristiansen R."/>
            <person name="Nguyen H.T.T."/>
            <person name="Saunders A.M."/>
            <person name="Nielsen J.L."/>
            <person name="Wimmer R."/>
            <person name="Le V.Q."/>
            <person name="McIlroy S.J."/>
            <person name="Petrovski S."/>
            <person name="Seviour R.J."/>
            <person name="Calteau A."/>
            <person name="Nielsen K.L."/>
            <person name="Nielsen P.H."/>
        </authorList>
    </citation>
    <scope>NUCLEOTIDE SEQUENCE [LARGE SCALE GENOMIC DNA]</scope>
    <source>
        <strain evidence="6 7">Lp2</strain>
    </source>
</reference>
<dbReference type="SUPFAM" id="SSF54373">
    <property type="entry name" value="FAD-linked reductases, C-terminal domain"/>
    <property type="match status" value="1"/>
</dbReference>
<dbReference type="Gene3D" id="3.30.1360.120">
    <property type="entry name" value="Probable tRNA modification gtpase trme, domain 1"/>
    <property type="match status" value="1"/>
</dbReference>
<dbReference type="InterPro" id="IPR032503">
    <property type="entry name" value="FAO_M"/>
</dbReference>
<evidence type="ECO:0000259" key="3">
    <source>
        <dbReference type="Pfam" id="PF01571"/>
    </source>
</evidence>
<dbReference type="Pfam" id="PF01571">
    <property type="entry name" value="GCV_T"/>
    <property type="match status" value="1"/>
</dbReference>
<comment type="similarity">
    <text evidence="1">Belongs to the GcvT family.</text>
</comment>
<feature type="domain" description="FAD dependent oxidoreductase central" evidence="5">
    <location>
        <begin position="388"/>
        <end position="443"/>
    </location>
</feature>
<sequence length="839" mass="90445">MGQWTAYGVCVTAPAPSTTLPSRARVVIIGGGAIGTSIAYHLAHEGITDVVLLERDRLTSGTTWHAAGLMTAFGNTSSTSTEIRMYTRDLFSRLEAETGMSTGFRRCGLVEALDESRMEEYRRAAIFQRRMGLESHEVSPKEMADLFPFAQMDGLVGGFWVPDDGRVNPVDLTMAYAKGARNLGVRILEGVTVERVITTQGSVLERATGVRTSAGDIECEFVVNCAGMWARQLGERNGVVIPNQAAEHYYLITDTIDGLTPDHPVFEDPGSFGYYREEGGGMMVGIFEPEAAAWQLHGIPDDASFTSIPFDMERMAPFVETTLERVPVATTVGIRTFFCGPESFTPDHLPAVGEAPGIRGYFVCAGLNSVGILTSGGWGRVMAHWIATGDPGVDVTGWTVDRFRDWQLDPRHREARTAETLGKTYAAHPPGEQLFTCRGVYVSPVYDRLVAQGGFFKDVSGWEGAEWFAGAGETASAEPGWGPQPWFEHWGAEHRAVREAVGLFDLSFMTKLRLTGPGAGALLERLSTARVDGSSGRITYTQWLNEWGGIEADLTITKVAEDDFLVISSDNTRGEVIAWLQRAREDFAALGGTELIEVTQEQALLSLQGPRSRDVLAVLTGADVSGEAWAFRDSRDVSVAGIATRVTRITYVGELGYELLVARAEASALYDALLEAGEAHGIRPAGLKALASLRQEKGYRDYAHDIDNTDSLVGAGLAFTADLDKPGGFLGIDVVRAELAAGAPTARLVSVTTPTRDPLLFHGEVVLRDGVAVGDLRAGSIGWTVGGGVGLAFVHADGGVSREWLESGTFELDVNGTPVPARLSLSAPYDPAQRRVREA</sequence>
<dbReference type="eggNOG" id="COG0665">
    <property type="taxonomic scope" value="Bacteria"/>
</dbReference>
<feature type="domain" description="FAD dependent oxidoreductase" evidence="2">
    <location>
        <begin position="25"/>
        <end position="385"/>
    </location>
</feature>
<dbReference type="Gene3D" id="3.50.50.60">
    <property type="entry name" value="FAD/NAD(P)-binding domain"/>
    <property type="match status" value="1"/>
</dbReference>
<dbReference type="InterPro" id="IPR006076">
    <property type="entry name" value="FAD-dep_OxRdtase"/>
</dbReference>
<gene>
    <name evidence="6" type="ORF">BN10_1170020</name>
</gene>
<dbReference type="Pfam" id="PF16350">
    <property type="entry name" value="FAO_M"/>
    <property type="match status" value="1"/>
</dbReference>
<dbReference type="PANTHER" id="PTHR43757">
    <property type="entry name" value="AMINOMETHYLTRANSFERASE"/>
    <property type="match status" value="1"/>
</dbReference>
<dbReference type="InterPro" id="IPR006222">
    <property type="entry name" value="GCVT_N"/>
</dbReference>
<evidence type="ECO:0000259" key="2">
    <source>
        <dbReference type="Pfam" id="PF01266"/>
    </source>
</evidence>
<evidence type="ECO:0000313" key="7">
    <source>
        <dbReference type="Proteomes" id="UP000013167"/>
    </source>
</evidence>
<evidence type="ECO:0000259" key="5">
    <source>
        <dbReference type="Pfam" id="PF16350"/>
    </source>
</evidence>
<dbReference type="InterPro" id="IPR029043">
    <property type="entry name" value="GcvT/YgfZ_C"/>
</dbReference>
<dbReference type="STRING" id="1193181.BN10_1170020"/>
<proteinExistence type="inferred from homology"/>
<dbReference type="eggNOG" id="COG0404">
    <property type="taxonomic scope" value="Bacteria"/>
</dbReference>
<feature type="domain" description="GCVT N-terminal" evidence="3">
    <location>
        <begin position="445"/>
        <end position="725"/>
    </location>
</feature>
<dbReference type="InterPro" id="IPR036188">
    <property type="entry name" value="FAD/NAD-bd_sf"/>
</dbReference>
<name>N0E1L1_9MICO</name>
<dbReference type="AlphaFoldDB" id="N0E1L1"/>
<dbReference type="SUPFAM" id="SSF51905">
    <property type="entry name" value="FAD/NAD(P)-binding domain"/>
    <property type="match status" value="1"/>
</dbReference>
<feature type="domain" description="Aminomethyltransferase C-terminal" evidence="4">
    <location>
        <begin position="747"/>
        <end position="830"/>
    </location>
</feature>
<dbReference type="PANTHER" id="PTHR43757:SF2">
    <property type="entry name" value="AMINOMETHYLTRANSFERASE, MITOCHONDRIAL"/>
    <property type="match status" value="1"/>
</dbReference>
<dbReference type="InterPro" id="IPR027266">
    <property type="entry name" value="TrmE/GcvT-like"/>
</dbReference>
<dbReference type="SUPFAM" id="SSF101790">
    <property type="entry name" value="Aminomethyltransferase beta-barrel domain"/>
    <property type="match status" value="1"/>
</dbReference>
<accession>N0E1L1</accession>
<dbReference type="SUPFAM" id="SSF103025">
    <property type="entry name" value="Folate-binding domain"/>
    <property type="match status" value="1"/>
</dbReference>
<dbReference type="HOGENOM" id="CLU_007884_11_0_11"/>
<comment type="caution">
    <text evidence="6">The sequence shown here is derived from an EMBL/GenBank/DDBJ whole genome shotgun (WGS) entry which is preliminary data.</text>
</comment>
<dbReference type="Proteomes" id="UP000013167">
    <property type="component" value="Unassembled WGS sequence"/>
</dbReference>
<dbReference type="Pfam" id="PF01266">
    <property type="entry name" value="DAO"/>
    <property type="match status" value="1"/>
</dbReference>
<evidence type="ECO:0000256" key="1">
    <source>
        <dbReference type="ARBA" id="ARBA00008609"/>
    </source>
</evidence>
<organism evidence="6 7">
    <name type="scientific">Phycicoccus elongatus Lp2</name>
    <dbReference type="NCBI Taxonomy" id="1193181"/>
    <lineage>
        <taxon>Bacteria</taxon>
        <taxon>Bacillati</taxon>
        <taxon>Actinomycetota</taxon>
        <taxon>Actinomycetes</taxon>
        <taxon>Micrococcales</taxon>
        <taxon>Intrasporangiaceae</taxon>
        <taxon>Phycicoccus</taxon>
    </lineage>
</organism>
<dbReference type="InterPro" id="IPR028896">
    <property type="entry name" value="GcvT/YgfZ/DmdA"/>
</dbReference>
<dbReference type="EMBL" id="CAIZ01000021">
    <property type="protein sequence ID" value="CCH68774.1"/>
    <property type="molecule type" value="Genomic_DNA"/>
</dbReference>
<dbReference type="InterPro" id="IPR013977">
    <property type="entry name" value="GcvT_C"/>
</dbReference>